<dbReference type="GO" id="GO:0005975">
    <property type="term" value="P:carbohydrate metabolic process"/>
    <property type="evidence" value="ECO:0007669"/>
    <property type="project" value="InterPro"/>
</dbReference>
<feature type="domain" description="Fibronectin type III-like" evidence="6">
    <location>
        <begin position="121"/>
        <end position="192"/>
    </location>
</feature>
<comment type="caution">
    <text evidence="7">The sequence shown here is derived from an EMBL/GenBank/DDBJ whole genome shotgun (WGS) entry which is preliminary data.</text>
</comment>
<dbReference type="InterPro" id="IPR013783">
    <property type="entry name" value="Ig-like_fold"/>
</dbReference>
<dbReference type="Pfam" id="PF14310">
    <property type="entry name" value="Fn3-like"/>
    <property type="match status" value="1"/>
</dbReference>
<dbReference type="EMBL" id="LSSL01006935">
    <property type="protein sequence ID" value="OLY78229.1"/>
    <property type="molecule type" value="Genomic_DNA"/>
</dbReference>
<dbReference type="InterPro" id="IPR036881">
    <property type="entry name" value="Glyco_hydro_3_C_sf"/>
</dbReference>
<evidence type="ECO:0000313" key="8">
    <source>
        <dbReference type="Proteomes" id="UP000187455"/>
    </source>
</evidence>
<sequence>LILLQNHPYLLGEPSSISDGIINANLPGAYGGLPVAEALYGKFSPSGRQPYSYPKMDYQAPVVYYTPIWNEYDPEFAFGQGMGYNNITYSNITVSSVELRPGKPITVSVTAFNNGNMNQLEPVLMFTTQNIRREYSPERHRLRAFNKQPIGPGASRIFSFNLTAEEMMFYNIDNNRILSEGPVDITINAFNVNAVAKSIYLYEN</sequence>
<dbReference type="SUPFAM" id="SSF52279">
    <property type="entry name" value="Beta-D-glucan exohydrolase, C-terminal domain"/>
    <property type="match status" value="1"/>
</dbReference>
<dbReference type="Pfam" id="PF01915">
    <property type="entry name" value="Glyco_hydro_3_C"/>
    <property type="match status" value="1"/>
</dbReference>
<organism evidence="7 8">
    <name type="scientific">Smittium mucronatum</name>
    <dbReference type="NCBI Taxonomy" id="133383"/>
    <lineage>
        <taxon>Eukaryota</taxon>
        <taxon>Fungi</taxon>
        <taxon>Fungi incertae sedis</taxon>
        <taxon>Zoopagomycota</taxon>
        <taxon>Kickxellomycotina</taxon>
        <taxon>Harpellomycetes</taxon>
        <taxon>Harpellales</taxon>
        <taxon>Legeriomycetaceae</taxon>
        <taxon>Smittium</taxon>
    </lineage>
</organism>
<evidence type="ECO:0000256" key="3">
    <source>
        <dbReference type="ARBA" id="ARBA00012744"/>
    </source>
</evidence>
<dbReference type="InterPro" id="IPR050288">
    <property type="entry name" value="Cellulose_deg_GH3"/>
</dbReference>
<feature type="non-terminal residue" evidence="7">
    <location>
        <position position="1"/>
    </location>
</feature>
<keyword evidence="8" id="KW-1185">Reference proteome</keyword>
<dbReference type="InterPro" id="IPR002772">
    <property type="entry name" value="Glyco_hydro_3_C"/>
</dbReference>
<comment type="catalytic activity">
    <reaction evidence="1">
        <text>Hydrolysis of terminal, non-reducing beta-D-glucosyl residues with release of beta-D-glucose.</text>
        <dbReference type="EC" id="3.2.1.21"/>
    </reaction>
</comment>
<dbReference type="Proteomes" id="UP000187455">
    <property type="component" value="Unassembled WGS sequence"/>
</dbReference>
<protein>
    <recommendedName>
        <fullName evidence="3">beta-glucosidase</fullName>
        <ecNumber evidence="3">3.2.1.21</ecNumber>
    </recommendedName>
</protein>
<dbReference type="Gene3D" id="3.40.50.1700">
    <property type="entry name" value="Glycoside hydrolase family 3 C-terminal domain"/>
    <property type="match status" value="1"/>
</dbReference>
<comment type="similarity">
    <text evidence="2">Belongs to the glycosyl hydrolase 3 family.</text>
</comment>
<dbReference type="AlphaFoldDB" id="A0A1R0GMY5"/>
<evidence type="ECO:0000259" key="6">
    <source>
        <dbReference type="SMART" id="SM01217"/>
    </source>
</evidence>
<dbReference type="OrthoDB" id="47059at2759"/>
<dbReference type="SMART" id="SM01217">
    <property type="entry name" value="Fn3_like"/>
    <property type="match status" value="1"/>
</dbReference>
<evidence type="ECO:0000313" key="7">
    <source>
        <dbReference type="EMBL" id="OLY78229.1"/>
    </source>
</evidence>
<dbReference type="PANTHER" id="PTHR42715">
    <property type="entry name" value="BETA-GLUCOSIDASE"/>
    <property type="match status" value="1"/>
</dbReference>
<proteinExistence type="inferred from homology"/>
<evidence type="ECO:0000256" key="1">
    <source>
        <dbReference type="ARBA" id="ARBA00000448"/>
    </source>
</evidence>
<gene>
    <name evidence="7" type="ORF">AYI68_g7726</name>
</gene>
<dbReference type="Gene3D" id="2.60.40.10">
    <property type="entry name" value="Immunoglobulins"/>
    <property type="match status" value="1"/>
</dbReference>
<keyword evidence="5" id="KW-0326">Glycosidase</keyword>
<reference evidence="7 8" key="1">
    <citation type="journal article" date="2016" name="Mol. Biol. Evol.">
        <title>Genome-Wide Survey of Gut Fungi (Harpellales) Reveals the First Horizontally Transferred Ubiquitin Gene from a Mosquito Host.</title>
        <authorList>
            <person name="Wang Y."/>
            <person name="White M.M."/>
            <person name="Kvist S."/>
            <person name="Moncalvo J.M."/>
        </authorList>
    </citation>
    <scope>NUCLEOTIDE SEQUENCE [LARGE SCALE GENOMIC DNA]</scope>
    <source>
        <strain evidence="7 8">ALG-7-W6</strain>
    </source>
</reference>
<name>A0A1R0GMY5_9FUNG</name>
<dbReference type="STRING" id="133383.A0A1R0GMY5"/>
<accession>A0A1R0GMY5</accession>
<keyword evidence="4" id="KW-0378">Hydrolase</keyword>
<dbReference type="GO" id="GO:0008422">
    <property type="term" value="F:beta-glucosidase activity"/>
    <property type="evidence" value="ECO:0007669"/>
    <property type="project" value="UniProtKB-EC"/>
</dbReference>
<evidence type="ECO:0000256" key="2">
    <source>
        <dbReference type="ARBA" id="ARBA00005336"/>
    </source>
</evidence>
<dbReference type="PANTHER" id="PTHR42715:SF10">
    <property type="entry name" value="BETA-GLUCOSIDASE"/>
    <property type="match status" value="1"/>
</dbReference>
<dbReference type="InterPro" id="IPR026891">
    <property type="entry name" value="Fn3-like"/>
</dbReference>
<evidence type="ECO:0000256" key="5">
    <source>
        <dbReference type="ARBA" id="ARBA00023295"/>
    </source>
</evidence>
<evidence type="ECO:0000256" key="4">
    <source>
        <dbReference type="ARBA" id="ARBA00022801"/>
    </source>
</evidence>
<dbReference type="EC" id="3.2.1.21" evidence="3"/>